<comment type="caution">
    <text evidence="2">The sequence shown here is derived from an EMBL/GenBank/DDBJ whole genome shotgun (WGS) entry which is preliminary data.</text>
</comment>
<feature type="compositionally biased region" description="Basic and acidic residues" evidence="1">
    <location>
        <begin position="750"/>
        <end position="759"/>
    </location>
</feature>
<dbReference type="Proteomes" id="UP000275385">
    <property type="component" value="Unassembled WGS sequence"/>
</dbReference>
<organism evidence="2 3">
    <name type="scientific">Coniochaeta pulveracea</name>
    <dbReference type="NCBI Taxonomy" id="177199"/>
    <lineage>
        <taxon>Eukaryota</taxon>
        <taxon>Fungi</taxon>
        <taxon>Dikarya</taxon>
        <taxon>Ascomycota</taxon>
        <taxon>Pezizomycotina</taxon>
        <taxon>Sordariomycetes</taxon>
        <taxon>Sordariomycetidae</taxon>
        <taxon>Coniochaetales</taxon>
        <taxon>Coniochaetaceae</taxon>
        <taxon>Coniochaeta</taxon>
    </lineage>
</organism>
<feature type="region of interest" description="Disordered" evidence="1">
    <location>
        <begin position="745"/>
        <end position="765"/>
    </location>
</feature>
<evidence type="ECO:0000313" key="3">
    <source>
        <dbReference type="Proteomes" id="UP000275385"/>
    </source>
</evidence>
<name>A0A420YDH1_9PEZI</name>
<keyword evidence="3" id="KW-1185">Reference proteome</keyword>
<reference evidence="2 3" key="1">
    <citation type="submission" date="2018-08" db="EMBL/GenBank/DDBJ databases">
        <title>Draft genome of the lignicolous fungus Coniochaeta pulveracea.</title>
        <authorList>
            <person name="Borstlap C.J."/>
            <person name="De Witt R.N."/>
            <person name="Botha A."/>
            <person name="Volschenk H."/>
        </authorList>
    </citation>
    <scope>NUCLEOTIDE SEQUENCE [LARGE SCALE GENOMIC DNA]</scope>
    <source>
        <strain evidence="2 3">CAB683</strain>
    </source>
</reference>
<dbReference type="EMBL" id="QVQW01000017">
    <property type="protein sequence ID" value="RKU45938.1"/>
    <property type="molecule type" value="Genomic_DNA"/>
</dbReference>
<protein>
    <recommendedName>
        <fullName evidence="4">Pentatricopeptide repeat domain-containing protein</fullName>
    </recommendedName>
</protein>
<dbReference type="AlphaFoldDB" id="A0A420YDH1"/>
<sequence>MRAAPRSLQQVAYYARRQLSTPHNCTNLGLENERQHSWRRAQIRWVASAGAVARKELDDVGLVDAMIERHHDHQESSEYVPAAADEQQSQIWTDSLHQGRFGKWSTIAFDHFRLLHESNVGRPTARLPARPRAVDDPRNINDIDLWACILDFRHRREGLEGVAAIMYGLQERKTLWDVQGPSAERFWTTISAEAVQDETLLMGVWGYAEWMVETHGVRWPKLYDTVLSTLISRKEAKRAGQWHIRLRVDPVTSVKEVKPRPPVITKREEKAVTESGNTMGYRQLINRIHGQTFGIKEKSYNDALGARWFASSWISLDIAIEVVRFIGWYQIGPLSLQSIALREGQPDRILDRLDQLEFLGIDIGKSSYAKALRHLATMDDHETLAELLTSDAHPDVYDDVLMQEQILKVALETGDWRQYRLILAVKVAVSLDVVSLASNQAVAESLAGSNRRVTISILEDMERRGVQLLPSTSDAISMHIINNFAPHKNYKPNTTYHVALCRLIMGSRFPLATQAVQSILYHIGNAGRIDTLEELSMEILRRYNDVHSSSRPTLNVHKLDVPEFFREEPSYGSFQLIPRELNLRHELHPVQRIFDLQFLQHIIQWSFTAPQQQPGTQDLEFTFVRGIRLLALLRDNGVVYDFKLVKKLRQSIEMHLVVLLAESSAGRRPKGVPRWIGQLDIAQAKVLCEEAWGAELLPSVDALREKVHEVTKNNQALREGGRMRTELGPSIKRVYSFRHRNPSFMRNKVPGREHSKYKSFDTPVA</sequence>
<accession>A0A420YDH1</accession>
<dbReference type="OrthoDB" id="5366531at2759"/>
<evidence type="ECO:0000313" key="2">
    <source>
        <dbReference type="EMBL" id="RKU45938.1"/>
    </source>
</evidence>
<evidence type="ECO:0000256" key="1">
    <source>
        <dbReference type="SAM" id="MobiDB-lite"/>
    </source>
</evidence>
<proteinExistence type="predicted"/>
<gene>
    <name evidence="2" type="ORF">DL546_003978</name>
</gene>
<evidence type="ECO:0008006" key="4">
    <source>
        <dbReference type="Google" id="ProtNLM"/>
    </source>
</evidence>
<dbReference type="STRING" id="177199.A0A420YDH1"/>